<dbReference type="EMBL" id="KQ416750">
    <property type="protein sequence ID" value="KOF95411.1"/>
    <property type="molecule type" value="Genomic_DNA"/>
</dbReference>
<protein>
    <submittedName>
        <fullName evidence="2">Uncharacterized protein</fullName>
    </submittedName>
</protein>
<feature type="compositionally biased region" description="Polar residues" evidence="1">
    <location>
        <begin position="1"/>
        <end position="35"/>
    </location>
</feature>
<evidence type="ECO:0000313" key="2">
    <source>
        <dbReference type="EMBL" id="KOF95411.1"/>
    </source>
</evidence>
<reference evidence="2" key="1">
    <citation type="submission" date="2015-07" db="EMBL/GenBank/DDBJ databases">
        <title>MeaNS - Measles Nucleotide Surveillance Program.</title>
        <authorList>
            <person name="Tran T."/>
            <person name="Druce J."/>
        </authorList>
    </citation>
    <scope>NUCLEOTIDE SEQUENCE</scope>
    <source>
        <strain evidence="2">UCB-OBI-ISO-001</strain>
        <tissue evidence="2">Gonad</tissue>
    </source>
</reference>
<evidence type="ECO:0000256" key="1">
    <source>
        <dbReference type="SAM" id="MobiDB-lite"/>
    </source>
</evidence>
<proteinExistence type="predicted"/>
<name>A0A0L8I1V5_OCTBM</name>
<gene>
    <name evidence="2" type="ORF">OCBIM_22038533mg</name>
</gene>
<feature type="region of interest" description="Disordered" evidence="1">
    <location>
        <begin position="1"/>
        <end position="46"/>
    </location>
</feature>
<accession>A0A0L8I1V5</accession>
<sequence>MWLETNSPQSSIQMTDNSLCHQLEEPQSNGPSGSLSGDRLSDCDSESGDQVGHLFFLFHWVHLFL</sequence>
<organism evidence="2">
    <name type="scientific">Octopus bimaculoides</name>
    <name type="common">California two-spotted octopus</name>
    <dbReference type="NCBI Taxonomy" id="37653"/>
    <lineage>
        <taxon>Eukaryota</taxon>
        <taxon>Metazoa</taxon>
        <taxon>Spiralia</taxon>
        <taxon>Lophotrochozoa</taxon>
        <taxon>Mollusca</taxon>
        <taxon>Cephalopoda</taxon>
        <taxon>Coleoidea</taxon>
        <taxon>Octopodiformes</taxon>
        <taxon>Octopoda</taxon>
        <taxon>Incirrata</taxon>
        <taxon>Octopodidae</taxon>
        <taxon>Octopus</taxon>
    </lineage>
</organism>
<dbReference type="AlphaFoldDB" id="A0A0L8I1V5"/>